<dbReference type="STRING" id="29655.A0A0K9PW74"/>
<dbReference type="GO" id="GO:0140662">
    <property type="term" value="F:ATP-dependent protein folding chaperone"/>
    <property type="evidence" value="ECO:0007669"/>
    <property type="project" value="InterPro"/>
</dbReference>
<dbReference type="Gene3D" id="2.60.34.10">
    <property type="entry name" value="Substrate Binding Domain Of DNAk, Chain A, domain 1"/>
    <property type="match status" value="1"/>
</dbReference>
<keyword evidence="1" id="KW-0547">Nucleotide-binding</keyword>
<organism evidence="3 4">
    <name type="scientific">Zostera marina</name>
    <name type="common">Eelgrass</name>
    <dbReference type="NCBI Taxonomy" id="29655"/>
    <lineage>
        <taxon>Eukaryota</taxon>
        <taxon>Viridiplantae</taxon>
        <taxon>Streptophyta</taxon>
        <taxon>Embryophyta</taxon>
        <taxon>Tracheophyta</taxon>
        <taxon>Spermatophyta</taxon>
        <taxon>Magnoliopsida</taxon>
        <taxon>Liliopsida</taxon>
        <taxon>Zosteraceae</taxon>
        <taxon>Zostera</taxon>
    </lineage>
</organism>
<dbReference type="InterPro" id="IPR013126">
    <property type="entry name" value="Hsp_70_fam"/>
</dbReference>
<dbReference type="AlphaFoldDB" id="A0A0K9PW74"/>
<name>A0A0K9PW74_ZOSMR</name>
<dbReference type="EMBL" id="LFYR01000625">
    <property type="protein sequence ID" value="KMZ72500.1"/>
    <property type="molecule type" value="Genomic_DNA"/>
</dbReference>
<evidence type="ECO:0000256" key="2">
    <source>
        <dbReference type="ARBA" id="ARBA00022840"/>
    </source>
</evidence>
<keyword evidence="2" id="KW-0067">ATP-binding</keyword>
<dbReference type="Pfam" id="PF00012">
    <property type="entry name" value="HSP70"/>
    <property type="match status" value="1"/>
</dbReference>
<protein>
    <submittedName>
        <fullName evidence="3">Uncharacterized protein</fullName>
    </submittedName>
</protein>
<dbReference type="PANTHER" id="PTHR19375">
    <property type="entry name" value="HEAT SHOCK PROTEIN 70KDA"/>
    <property type="match status" value="1"/>
</dbReference>
<evidence type="ECO:0000313" key="4">
    <source>
        <dbReference type="Proteomes" id="UP000036987"/>
    </source>
</evidence>
<dbReference type="GO" id="GO:0005524">
    <property type="term" value="F:ATP binding"/>
    <property type="evidence" value="ECO:0007669"/>
    <property type="project" value="UniProtKB-KW"/>
</dbReference>
<reference evidence="4" key="1">
    <citation type="journal article" date="2016" name="Nature">
        <title>The genome of the seagrass Zostera marina reveals angiosperm adaptation to the sea.</title>
        <authorList>
            <person name="Olsen J.L."/>
            <person name="Rouze P."/>
            <person name="Verhelst B."/>
            <person name="Lin Y.-C."/>
            <person name="Bayer T."/>
            <person name="Collen J."/>
            <person name="Dattolo E."/>
            <person name="De Paoli E."/>
            <person name="Dittami S."/>
            <person name="Maumus F."/>
            <person name="Michel G."/>
            <person name="Kersting A."/>
            <person name="Lauritano C."/>
            <person name="Lohaus R."/>
            <person name="Toepel M."/>
            <person name="Tonon T."/>
            <person name="Vanneste K."/>
            <person name="Amirebrahimi M."/>
            <person name="Brakel J."/>
            <person name="Bostroem C."/>
            <person name="Chovatia M."/>
            <person name="Grimwood J."/>
            <person name="Jenkins J.W."/>
            <person name="Jueterbock A."/>
            <person name="Mraz A."/>
            <person name="Stam W.T."/>
            <person name="Tice H."/>
            <person name="Bornberg-Bauer E."/>
            <person name="Green P.J."/>
            <person name="Pearson G.A."/>
            <person name="Procaccini G."/>
            <person name="Duarte C.M."/>
            <person name="Schmutz J."/>
            <person name="Reusch T.B.H."/>
            <person name="Van de Peer Y."/>
        </authorList>
    </citation>
    <scope>NUCLEOTIDE SEQUENCE [LARGE SCALE GENOMIC DNA]</scope>
    <source>
        <strain evidence="4">cv. Finnish</strain>
    </source>
</reference>
<evidence type="ECO:0000313" key="3">
    <source>
        <dbReference type="EMBL" id="KMZ72500.1"/>
    </source>
</evidence>
<evidence type="ECO:0000256" key="1">
    <source>
        <dbReference type="ARBA" id="ARBA00022741"/>
    </source>
</evidence>
<comment type="caution">
    <text evidence="3">The sequence shown here is derived from an EMBL/GenBank/DDBJ whole genome shotgun (WGS) entry which is preliminary data.</text>
</comment>
<keyword evidence="4" id="KW-1185">Reference proteome</keyword>
<gene>
    <name evidence="3" type="ORF">ZOSMA_162G00200</name>
</gene>
<sequence>MFNIDEDGLFNLTVKDKSSEARMTITNDNNRLSQKEIDKMVVDAMIYRNEDMEKKKKADAKSGLETYAYTIRNTTRNADIGFKLMSSKRKAMKVVVLDPLK</sequence>
<accession>A0A0K9PW74</accession>
<proteinExistence type="predicted"/>
<dbReference type="OrthoDB" id="667636at2759"/>
<dbReference type="InterPro" id="IPR029047">
    <property type="entry name" value="HSP70_peptide-bd_sf"/>
</dbReference>
<dbReference type="SUPFAM" id="SSF100920">
    <property type="entry name" value="Heat shock protein 70kD (HSP70), peptide-binding domain"/>
    <property type="match status" value="1"/>
</dbReference>
<dbReference type="Proteomes" id="UP000036987">
    <property type="component" value="Unassembled WGS sequence"/>
</dbReference>